<dbReference type="PANTHER" id="PTHR34704:SF1">
    <property type="entry name" value="ATPASE"/>
    <property type="match status" value="1"/>
</dbReference>
<organism evidence="2 5">
    <name type="scientific">Phocaeicola dorei</name>
    <dbReference type="NCBI Taxonomy" id="357276"/>
    <lineage>
        <taxon>Bacteria</taxon>
        <taxon>Pseudomonadati</taxon>
        <taxon>Bacteroidota</taxon>
        <taxon>Bacteroidia</taxon>
        <taxon>Bacteroidales</taxon>
        <taxon>Bacteroidaceae</taxon>
        <taxon>Phocaeicola</taxon>
    </lineage>
</organism>
<dbReference type="GO" id="GO:0005524">
    <property type="term" value="F:ATP binding"/>
    <property type="evidence" value="ECO:0007669"/>
    <property type="project" value="UniProtKB-KW"/>
</dbReference>
<keyword evidence="2" id="KW-0547">Nucleotide-binding</keyword>
<reference evidence="4 5" key="1">
    <citation type="journal article" date="2019" name="Nat. Med.">
        <title>A library of human gut bacterial isolates paired with longitudinal multiomics data enables mechanistic microbiome research.</title>
        <authorList>
            <person name="Poyet M."/>
            <person name="Groussin M."/>
            <person name="Gibbons S.M."/>
            <person name="Avila-Pacheco J."/>
            <person name="Jiang X."/>
            <person name="Kearney S.M."/>
            <person name="Perrotta A.R."/>
            <person name="Berdy B."/>
            <person name="Zhao S."/>
            <person name="Lieberman T.D."/>
            <person name="Swanson P.K."/>
            <person name="Smith M."/>
            <person name="Roesemann S."/>
            <person name="Alexander J.E."/>
            <person name="Rich S.A."/>
            <person name="Livny J."/>
            <person name="Vlamakis H."/>
            <person name="Clish C."/>
            <person name="Bullock K."/>
            <person name="Deik A."/>
            <person name="Scott J."/>
            <person name="Pierce K.A."/>
            <person name="Xavier R.J."/>
            <person name="Alm E.J."/>
        </authorList>
    </citation>
    <scope>NUCLEOTIDE SEQUENCE [LARGE SCALE GENOMIC DNA]</scope>
    <source>
        <strain evidence="2 5">BIOML-A1</strain>
        <strain evidence="3 4">BIOML-A4</strain>
    </source>
</reference>
<dbReference type="Proteomes" id="UP000441162">
    <property type="component" value="Unassembled WGS sequence"/>
</dbReference>
<dbReference type="EMBL" id="VVZA01000011">
    <property type="protein sequence ID" value="KAA5404096.1"/>
    <property type="molecule type" value="Genomic_DNA"/>
</dbReference>
<accession>A0A4Q5HP57</accession>
<dbReference type="InterPro" id="IPR011579">
    <property type="entry name" value="ATPase_dom"/>
</dbReference>
<evidence type="ECO:0000259" key="1">
    <source>
        <dbReference type="Pfam" id="PF01637"/>
    </source>
</evidence>
<name>A0A4Q5HP57_9BACT</name>
<dbReference type="Gene3D" id="3.40.50.300">
    <property type="entry name" value="P-loop containing nucleotide triphosphate hydrolases"/>
    <property type="match status" value="1"/>
</dbReference>
<evidence type="ECO:0000313" key="5">
    <source>
        <dbReference type="Proteomes" id="UP000481616"/>
    </source>
</evidence>
<comment type="caution">
    <text evidence="2">The sequence shown here is derived from an EMBL/GenBank/DDBJ whole genome shotgun (WGS) entry which is preliminary data.</text>
</comment>
<keyword evidence="2" id="KW-0067">ATP-binding</keyword>
<evidence type="ECO:0000313" key="4">
    <source>
        <dbReference type="Proteomes" id="UP000441162"/>
    </source>
</evidence>
<evidence type="ECO:0000313" key="2">
    <source>
        <dbReference type="EMBL" id="KAA5396735.1"/>
    </source>
</evidence>
<dbReference type="SUPFAM" id="SSF52540">
    <property type="entry name" value="P-loop containing nucleoside triphosphate hydrolases"/>
    <property type="match status" value="1"/>
</dbReference>
<dbReference type="PANTHER" id="PTHR34704">
    <property type="entry name" value="ATPASE"/>
    <property type="match status" value="1"/>
</dbReference>
<dbReference type="EMBL" id="VVYY01000012">
    <property type="protein sequence ID" value="KAA5396735.1"/>
    <property type="molecule type" value="Genomic_DNA"/>
</dbReference>
<feature type="domain" description="ATPase" evidence="1">
    <location>
        <begin position="14"/>
        <end position="219"/>
    </location>
</feature>
<dbReference type="Proteomes" id="UP000481616">
    <property type="component" value="Unassembled WGS sequence"/>
</dbReference>
<evidence type="ECO:0000313" key="3">
    <source>
        <dbReference type="EMBL" id="KAA5404096.1"/>
    </source>
</evidence>
<sequence>MENTVQIPPVLIGRHDECATLKECMASNRSEFVIVCGRRRIGKTFLVDQFFENRYDFSFVGKHKTKTQTQLNYFAKAIQKYSGQKQKTYADWYDAFDALEYYLETLPVNRKKIIFIDEMPWIDTQRSTFVSALENFWNGWANRRYDIVLIASGSATSWMADKLIDNQGGLHNRITRRLYLEPFTLSETEEYFKSFDSPLTRYDILQCYMFTGGIPFYLSLMNPQMSVAQNIDMLFFHKSAPLRREYDELYSALFTHVDSYIKVIEILYDHKYGLTKREISKATKLNGTFLNTVLNNLELCDFIENFELFGKKNTLVYRLVDFYTLFYFKFIANRHNKDTEWWSHNLDDAGIRAWMGLTFELICMKHHKQIKKALGISGIGTSVSTWKCLPDTENEIPGAQIDMLIERSDKVIHLCEMKFSEQEYSITNEYEMRLRKRMGIFKERTKTKEAVVHTFVTTFGVGQGKHSSIVHSEVTMDDLFNS</sequence>
<proteinExistence type="predicted"/>
<dbReference type="RefSeq" id="WP_130054155.1">
    <property type="nucleotide sequence ID" value="NZ_JBCJEN010000032.1"/>
</dbReference>
<protein>
    <submittedName>
        <fullName evidence="2">ATP-binding protein</fullName>
    </submittedName>
</protein>
<gene>
    <name evidence="3" type="ORF">F2Y51_13665</name>
    <name evidence="2" type="ORF">F2Y58_14600</name>
</gene>
<dbReference type="Pfam" id="PF01637">
    <property type="entry name" value="ATPase_2"/>
    <property type="match status" value="1"/>
</dbReference>
<dbReference type="AlphaFoldDB" id="A0A4Q5HP57"/>
<dbReference type="InterPro" id="IPR027417">
    <property type="entry name" value="P-loop_NTPase"/>
</dbReference>